<dbReference type="AlphaFoldDB" id="A0A315YQ01"/>
<dbReference type="InterPro" id="IPR036671">
    <property type="entry name" value="DPH_MB_sf"/>
</dbReference>
<dbReference type="EMBL" id="QGDI01000003">
    <property type="protein sequence ID" value="PWJ14092.1"/>
    <property type="molecule type" value="Genomic_DNA"/>
</dbReference>
<dbReference type="InterPro" id="IPR054688">
    <property type="entry name" value="CD1247_N"/>
</dbReference>
<organism evidence="1 2">
    <name type="scientific">Ruminococcus flavefaciens</name>
    <dbReference type="NCBI Taxonomy" id="1265"/>
    <lineage>
        <taxon>Bacteria</taxon>
        <taxon>Bacillati</taxon>
        <taxon>Bacillota</taxon>
        <taxon>Clostridia</taxon>
        <taxon>Eubacteriales</taxon>
        <taxon>Oscillospiraceae</taxon>
        <taxon>Ruminococcus</taxon>
    </lineage>
</organism>
<accession>A0A315YQ01</accession>
<dbReference type="SUPFAM" id="SSF144217">
    <property type="entry name" value="CSL zinc finger"/>
    <property type="match status" value="1"/>
</dbReference>
<dbReference type="NCBIfam" id="NF045650">
    <property type="entry name" value="CD1247_Nterm"/>
    <property type="match status" value="1"/>
</dbReference>
<dbReference type="STRING" id="1265.SAMN02910280_0548"/>
<evidence type="ECO:0000313" key="2">
    <source>
        <dbReference type="Proteomes" id="UP000245720"/>
    </source>
</evidence>
<evidence type="ECO:0008006" key="3">
    <source>
        <dbReference type="Google" id="ProtNLM"/>
    </source>
</evidence>
<dbReference type="Proteomes" id="UP000245720">
    <property type="component" value="Unassembled WGS sequence"/>
</dbReference>
<dbReference type="OrthoDB" id="2381377at2"/>
<proteinExistence type="predicted"/>
<sequence>MKLTEKMSYLQGLIDGLEIDASTKEGKALIQMSEVMSELVLYVEDLQSQVDELTELCDILDEDLGAVEDDFYEDLDCDECDGDCDTCDEDDDWDDDDDFDFDDEDDELYEITCPTCGDTILLDEGMIEEGSINCPNCDELLEFDYDDLTIEDFEDKDEEPEK</sequence>
<reference evidence="1 2" key="1">
    <citation type="submission" date="2018-05" db="EMBL/GenBank/DDBJ databases">
        <title>The Hungate 1000. A catalogue of reference genomes from the rumen microbiome.</title>
        <authorList>
            <person name="Kelly W."/>
        </authorList>
    </citation>
    <scope>NUCLEOTIDE SEQUENCE [LARGE SCALE GENOMIC DNA]</scope>
    <source>
        <strain evidence="1 2">SAb67</strain>
    </source>
</reference>
<gene>
    <name evidence="1" type="ORF">IE37_01024</name>
</gene>
<comment type="caution">
    <text evidence="1">The sequence shown here is derived from an EMBL/GenBank/DDBJ whole genome shotgun (WGS) entry which is preliminary data.</text>
</comment>
<evidence type="ECO:0000313" key="1">
    <source>
        <dbReference type="EMBL" id="PWJ14092.1"/>
    </source>
</evidence>
<dbReference type="RefSeq" id="WP_109725867.1">
    <property type="nucleotide sequence ID" value="NZ_CACVSX010000058.1"/>
</dbReference>
<name>A0A315YQ01_RUMFL</name>
<protein>
    <recommendedName>
        <fullName evidence="3">TFIIB-type domain-containing protein</fullName>
    </recommendedName>
</protein>